<name>A0A0F4M024_9LACO</name>
<dbReference type="Gene3D" id="3.40.50.2020">
    <property type="match status" value="1"/>
</dbReference>
<comment type="cofactor">
    <cofactor evidence="6">
        <name>Mg(2+)</name>
        <dbReference type="ChEBI" id="CHEBI:18420"/>
    </cofactor>
</comment>
<accession>A0A0F4M024</accession>
<dbReference type="UniPathway" id="UPA00070">
    <property type="reaction ID" value="UER00119"/>
</dbReference>
<dbReference type="PANTHER" id="PTHR19278">
    <property type="entry name" value="OROTATE PHOSPHORIBOSYLTRANSFERASE"/>
    <property type="match status" value="1"/>
</dbReference>
<evidence type="ECO:0000259" key="7">
    <source>
        <dbReference type="Pfam" id="PF00156"/>
    </source>
</evidence>
<evidence type="ECO:0000256" key="2">
    <source>
        <dbReference type="ARBA" id="ARBA00011971"/>
    </source>
</evidence>
<dbReference type="EC" id="2.4.2.10" evidence="2 6"/>
<dbReference type="GO" id="GO:0019856">
    <property type="term" value="P:pyrimidine nucleobase biosynthetic process"/>
    <property type="evidence" value="ECO:0007669"/>
    <property type="project" value="TreeGrafter"/>
</dbReference>
<comment type="pathway">
    <text evidence="1 6">Pyrimidine metabolism; UMP biosynthesis via de novo pathway; UMP from orotate: step 1/2.</text>
</comment>
<dbReference type="InterPro" id="IPR029057">
    <property type="entry name" value="PRTase-like"/>
</dbReference>
<comment type="similarity">
    <text evidence="6">Belongs to the purine/pyrimidine phosphoribosyltransferase family. PyrE subfamily.</text>
</comment>
<dbReference type="Proteomes" id="UP000033558">
    <property type="component" value="Unassembled WGS sequence"/>
</dbReference>
<keyword evidence="9" id="KW-1185">Reference proteome</keyword>
<protein>
    <recommendedName>
        <fullName evidence="2 6">Orotate phosphoribosyltransferase</fullName>
        <shortName evidence="6">OPRT</shortName>
        <shortName evidence="6">OPRTase</shortName>
        <ecNumber evidence="2 6">2.4.2.10</ecNumber>
    </recommendedName>
</protein>
<proteinExistence type="inferred from homology"/>
<keyword evidence="5 6" id="KW-0665">Pyrimidine biosynthesis</keyword>
<keyword evidence="4 6" id="KW-0808">Transferase</keyword>
<dbReference type="GO" id="GO:0000287">
    <property type="term" value="F:magnesium ion binding"/>
    <property type="evidence" value="ECO:0007669"/>
    <property type="project" value="UniProtKB-UniRule"/>
</dbReference>
<dbReference type="InterPro" id="IPR004467">
    <property type="entry name" value="Or_phspho_trans_dom"/>
</dbReference>
<comment type="caution">
    <text evidence="6">Lacks conserved residue(s) required for the propagation of feature annotation.</text>
</comment>
<evidence type="ECO:0000256" key="5">
    <source>
        <dbReference type="ARBA" id="ARBA00022975"/>
    </source>
</evidence>
<evidence type="ECO:0000256" key="6">
    <source>
        <dbReference type="HAMAP-Rule" id="MF_01208"/>
    </source>
</evidence>
<comment type="catalytic activity">
    <reaction evidence="6">
        <text>orotidine 5'-phosphate + diphosphate = orotate + 5-phospho-alpha-D-ribose 1-diphosphate</text>
        <dbReference type="Rhea" id="RHEA:10380"/>
        <dbReference type="ChEBI" id="CHEBI:30839"/>
        <dbReference type="ChEBI" id="CHEBI:33019"/>
        <dbReference type="ChEBI" id="CHEBI:57538"/>
        <dbReference type="ChEBI" id="CHEBI:58017"/>
        <dbReference type="EC" id="2.4.2.10"/>
    </reaction>
</comment>
<comment type="function">
    <text evidence="6">Catalyzes the transfer of a ribosyl phosphate group from 5-phosphoribose 1-diphosphate to orotate, leading to the formation of orotidine monophosphate (OMP).</text>
</comment>
<feature type="binding site" evidence="6">
    <location>
        <position position="97"/>
    </location>
    <ligand>
        <name>5-phospho-alpha-D-ribose 1-diphosphate</name>
        <dbReference type="ChEBI" id="CHEBI:58017"/>
        <note>ligand shared between dimeric partners</note>
    </ligand>
</feature>
<dbReference type="RefSeq" id="WP_046315211.1">
    <property type="nucleotide sequence ID" value="NZ_JAMBJK010000021.1"/>
</dbReference>
<sequence length="214" mass="23439">MSDFNQQIATDLLDIQAVQLNLYQPFTWASGIQSPIYTDNRKTIAYPLVRQHIAAGLAELIQTYYPQATVVAGVATAGIPHATLAADRLALPLSYVRPQPKDHGTGQQVEGYQMQAADKVVVLDDLISTGGSALKAVQVVAQTKAQVLGVAAIFSYELPDSQNNFAQAQIPLHTLTNYSTLTQQAHAQGQFSAQEFASLTQWRQDPWHWQGLHK</sequence>
<comment type="subunit">
    <text evidence="6">Homodimer.</text>
</comment>
<evidence type="ECO:0000313" key="8">
    <source>
        <dbReference type="EMBL" id="KJY63176.1"/>
    </source>
</evidence>
<gene>
    <name evidence="6 8" type="primary">pyrE</name>
    <name evidence="8" type="ORF">JG30_00840</name>
</gene>
<evidence type="ECO:0000313" key="9">
    <source>
        <dbReference type="Proteomes" id="UP000033558"/>
    </source>
</evidence>
<organism evidence="8 9">
    <name type="scientific">Bombilactobacillus mellifer</name>
    <dbReference type="NCBI Taxonomy" id="1218492"/>
    <lineage>
        <taxon>Bacteria</taxon>
        <taxon>Bacillati</taxon>
        <taxon>Bacillota</taxon>
        <taxon>Bacilli</taxon>
        <taxon>Lactobacillales</taxon>
        <taxon>Lactobacillaceae</taxon>
        <taxon>Bombilactobacillus</taxon>
    </lineage>
</organism>
<evidence type="ECO:0000256" key="3">
    <source>
        <dbReference type="ARBA" id="ARBA00022676"/>
    </source>
</evidence>
<reference evidence="8 9" key="1">
    <citation type="submission" date="2015-01" db="EMBL/GenBank/DDBJ databases">
        <title>Comparative genomics of the lactic acid bacteria isolated from the honey bee gut.</title>
        <authorList>
            <person name="Ellegaard K.M."/>
            <person name="Tamarit D."/>
            <person name="Javelind E."/>
            <person name="Olofsson T."/>
            <person name="Andersson S.G."/>
            <person name="Vasquez A."/>
        </authorList>
    </citation>
    <scope>NUCLEOTIDE SEQUENCE [LARGE SCALE GENOMIC DNA]</scope>
    <source>
        <strain evidence="8 9">Bin4</strain>
    </source>
</reference>
<dbReference type="Pfam" id="PF00156">
    <property type="entry name" value="Pribosyltran"/>
    <property type="match status" value="1"/>
</dbReference>
<dbReference type="EMBL" id="JXJQ01000002">
    <property type="protein sequence ID" value="KJY63176.1"/>
    <property type="molecule type" value="Genomic_DNA"/>
</dbReference>
<dbReference type="InterPro" id="IPR023031">
    <property type="entry name" value="OPRT"/>
</dbReference>
<feature type="domain" description="Phosphoribosyltransferase" evidence="7">
    <location>
        <begin position="48"/>
        <end position="154"/>
    </location>
</feature>
<dbReference type="HAMAP" id="MF_01208">
    <property type="entry name" value="PyrE"/>
    <property type="match status" value="1"/>
</dbReference>
<dbReference type="InterPro" id="IPR000836">
    <property type="entry name" value="PRTase_dom"/>
</dbReference>
<keyword evidence="3 6" id="KW-0328">Glycosyltransferase</keyword>
<dbReference type="PATRIC" id="fig|1218492.5.peg.197"/>
<dbReference type="CDD" id="cd06223">
    <property type="entry name" value="PRTases_typeI"/>
    <property type="match status" value="1"/>
</dbReference>
<feature type="binding site" evidence="6">
    <location>
        <position position="101"/>
    </location>
    <ligand>
        <name>5-phospho-alpha-D-ribose 1-diphosphate</name>
        <dbReference type="ChEBI" id="CHEBI:58017"/>
        <note>ligand shared between dimeric partners</note>
    </ligand>
</feature>
<dbReference type="AlphaFoldDB" id="A0A0F4M024"/>
<keyword evidence="6" id="KW-0460">Magnesium</keyword>
<dbReference type="GO" id="GO:0004588">
    <property type="term" value="F:orotate phosphoribosyltransferase activity"/>
    <property type="evidence" value="ECO:0007669"/>
    <property type="project" value="UniProtKB-UniRule"/>
</dbReference>
<dbReference type="SUPFAM" id="SSF53271">
    <property type="entry name" value="PRTase-like"/>
    <property type="match status" value="1"/>
</dbReference>
<dbReference type="STRING" id="1218492.JG30_00840"/>
<dbReference type="PANTHER" id="PTHR19278:SF9">
    <property type="entry name" value="URIDINE 5'-MONOPHOSPHATE SYNTHASE"/>
    <property type="match status" value="1"/>
</dbReference>
<feature type="binding site" description="in other chain" evidence="6">
    <location>
        <begin position="124"/>
        <end position="132"/>
    </location>
    <ligand>
        <name>5-phospho-alpha-D-ribose 1-diphosphate</name>
        <dbReference type="ChEBI" id="CHEBI:58017"/>
        <note>ligand shared between dimeric partners</note>
    </ligand>
</feature>
<dbReference type="OrthoDB" id="9802134at2"/>
<feature type="binding site" evidence="6">
    <location>
        <position position="103"/>
    </location>
    <ligand>
        <name>5-phospho-alpha-D-ribose 1-diphosphate</name>
        <dbReference type="ChEBI" id="CHEBI:58017"/>
        <note>ligand shared between dimeric partners</note>
    </ligand>
</feature>
<evidence type="ECO:0000256" key="1">
    <source>
        <dbReference type="ARBA" id="ARBA00004889"/>
    </source>
</evidence>
<feature type="binding site" evidence="6">
    <location>
        <position position="128"/>
    </location>
    <ligand>
        <name>orotate</name>
        <dbReference type="ChEBI" id="CHEBI:30839"/>
    </ligand>
</feature>
<evidence type="ECO:0000256" key="4">
    <source>
        <dbReference type="ARBA" id="ARBA00022679"/>
    </source>
</evidence>
<dbReference type="GO" id="GO:0044205">
    <property type="term" value="P:'de novo' UMP biosynthetic process"/>
    <property type="evidence" value="ECO:0007669"/>
    <property type="project" value="UniProtKB-UniRule"/>
</dbReference>
<dbReference type="HOGENOM" id="CLU_074878_1_1_9"/>
<dbReference type="NCBIfam" id="TIGR00336">
    <property type="entry name" value="pyrE"/>
    <property type="match status" value="1"/>
</dbReference>
<comment type="caution">
    <text evidence="8">The sequence shown here is derived from an EMBL/GenBank/DDBJ whole genome shotgun (WGS) entry which is preliminary data.</text>
</comment>